<comment type="function">
    <text evidence="1 8">Is required not only for elongation of protein synthesis but also for the initiation of all mRNA translation through initiator tRNA(fMet) aminoacylation.</text>
</comment>
<feature type="domain" description="Methionyl-tRNA synthetase anticodon-binding" evidence="11">
    <location>
        <begin position="389"/>
        <end position="523"/>
    </location>
</feature>
<sequence length="557" mass="61662">MNTPTQPSPEKPRATITTPIFYVNGAPHIGHAYTSIACDVLARFNRLNGRDVLFVTGTDEHGQKVEQSAEKAGIPPQAFADQVSDQFRAMQARMNVSADAFIRTTDPQHHKAAQALWKKVADNGHIYLGAYEGWYSTRDEAYVGDDEITLHPDGSRTSTTTGAPLEWVKEPSYFFKLRDFQEKLLKLYADNPDFIGPHGSKREIESFVRQGLRDLSISRTGFSWGVPVPGDSKHVMYVWFDALANYLTAVGYPDEGDPRFKRFWPADVHVIGKEIARFHCVYWPAFLMAAGLPLPARVFAHGWWTVEGQKMSKSLGNVLDPAALADEFGLDQLRYFLMREVPFGNDSNFSRQALISRMNVELANDLGNLAQRTLSQIARNQDGVLPLQPTLTEADKAILEAAARLPATMAAQLERLALSEALEEVWKVVRAANAYIDHQAPWKLKKTDPERMAAVLRVLVDVLRALATVLQPYMPETMAKMLDQLGVGEEERDFAALATPLPGGRTLPQPQGLFPRFVEEGAETPTSKASKGKKPSSQGGKEGTKNKAAPAPKAPQP</sequence>
<dbReference type="HAMAP" id="MF_01228">
    <property type="entry name" value="Met_tRNA_synth_type2"/>
    <property type="match status" value="1"/>
</dbReference>
<evidence type="ECO:0000256" key="9">
    <source>
        <dbReference type="SAM" id="MobiDB-lite"/>
    </source>
</evidence>
<dbReference type="KEGG" id="swf:E3E12_00485"/>
<comment type="subunit">
    <text evidence="8">Monomer.</text>
</comment>
<gene>
    <name evidence="8" type="primary">metG</name>
    <name evidence="12" type="ORF">E3E12_00485</name>
</gene>
<evidence type="ECO:0000256" key="2">
    <source>
        <dbReference type="ARBA" id="ARBA00022598"/>
    </source>
</evidence>
<feature type="short sequence motif" description="'KMSKS' region" evidence="8">
    <location>
        <begin position="310"/>
        <end position="314"/>
    </location>
</feature>
<dbReference type="NCBIfam" id="TIGR00398">
    <property type="entry name" value="metG"/>
    <property type="match status" value="1"/>
</dbReference>
<evidence type="ECO:0000259" key="11">
    <source>
        <dbReference type="Pfam" id="PF19303"/>
    </source>
</evidence>
<dbReference type="Pfam" id="PF19303">
    <property type="entry name" value="Anticodon_3"/>
    <property type="match status" value="1"/>
</dbReference>
<evidence type="ECO:0000313" key="12">
    <source>
        <dbReference type="EMBL" id="QDH12930.1"/>
    </source>
</evidence>
<dbReference type="CDD" id="cd07957">
    <property type="entry name" value="Anticodon_Ia_Met"/>
    <property type="match status" value="1"/>
</dbReference>
<dbReference type="OrthoDB" id="9810191at2"/>
<dbReference type="PRINTS" id="PR01041">
    <property type="entry name" value="TRNASYNTHMET"/>
</dbReference>
<evidence type="ECO:0000256" key="6">
    <source>
        <dbReference type="ARBA" id="ARBA00023146"/>
    </source>
</evidence>
<dbReference type="EMBL" id="CP038231">
    <property type="protein sequence ID" value="QDH12930.1"/>
    <property type="molecule type" value="Genomic_DNA"/>
</dbReference>
<dbReference type="Gene3D" id="2.170.220.10">
    <property type="match status" value="1"/>
</dbReference>
<dbReference type="FunFam" id="2.170.220.10:FF:000001">
    <property type="entry name" value="methionine--tRNA ligase, mitochondrial"/>
    <property type="match status" value="1"/>
</dbReference>
<dbReference type="RefSeq" id="WP_141442573.1">
    <property type="nucleotide sequence ID" value="NZ_CP038231.1"/>
</dbReference>
<dbReference type="GO" id="GO:0004825">
    <property type="term" value="F:methionine-tRNA ligase activity"/>
    <property type="evidence" value="ECO:0007669"/>
    <property type="project" value="UniProtKB-UniRule"/>
</dbReference>
<dbReference type="InterPro" id="IPR033911">
    <property type="entry name" value="MetRS_core"/>
</dbReference>
<dbReference type="Gene3D" id="1.10.730.10">
    <property type="entry name" value="Isoleucyl-tRNA Synthetase, Domain 1"/>
    <property type="match status" value="1"/>
</dbReference>
<evidence type="ECO:0000313" key="13">
    <source>
        <dbReference type="Proteomes" id="UP000318709"/>
    </source>
</evidence>
<keyword evidence="13" id="KW-1185">Reference proteome</keyword>
<keyword evidence="4 8" id="KW-0067">ATP-binding</keyword>
<dbReference type="Proteomes" id="UP000318709">
    <property type="component" value="Chromosome"/>
</dbReference>
<dbReference type="InterPro" id="IPR009080">
    <property type="entry name" value="tRNAsynth_Ia_anticodon-bd"/>
</dbReference>
<dbReference type="AlphaFoldDB" id="A0A4Y6U7D1"/>
<dbReference type="GO" id="GO:0005524">
    <property type="term" value="F:ATP binding"/>
    <property type="evidence" value="ECO:0007669"/>
    <property type="project" value="UniProtKB-UniRule"/>
</dbReference>
<dbReference type="GO" id="GO:0005737">
    <property type="term" value="C:cytoplasm"/>
    <property type="evidence" value="ECO:0007669"/>
    <property type="project" value="UniProtKB-SubCell"/>
</dbReference>
<evidence type="ECO:0000256" key="5">
    <source>
        <dbReference type="ARBA" id="ARBA00022917"/>
    </source>
</evidence>
<accession>A0A4Y6U7D1</accession>
<keyword evidence="5 8" id="KW-0648">Protein biosynthesis</keyword>
<dbReference type="InterPro" id="IPR015413">
    <property type="entry name" value="Methionyl/Leucyl_tRNA_Synth"/>
</dbReference>
<dbReference type="Gene3D" id="3.40.50.620">
    <property type="entry name" value="HUPs"/>
    <property type="match status" value="1"/>
</dbReference>
<dbReference type="NCBIfam" id="NF008900">
    <property type="entry name" value="PRK12267.1"/>
    <property type="match status" value="1"/>
</dbReference>
<dbReference type="InterPro" id="IPR014729">
    <property type="entry name" value="Rossmann-like_a/b/a_fold"/>
</dbReference>
<comment type="catalytic activity">
    <reaction evidence="7 8">
        <text>tRNA(Met) + L-methionine + ATP = L-methionyl-tRNA(Met) + AMP + diphosphate</text>
        <dbReference type="Rhea" id="RHEA:13481"/>
        <dbReference type="Rhea" id="RHEA-COMP:9667"/>
        <dbReference type="Rhea" id="RHEA-COMP:9698"/>
        <dbReference type="ChEBI" id="CHEBI:30616"/>
        <dbReference type="ChEBI" id="CHEBI:33019"/>
        <dbReference type="ChEBI" id="CHEBI:57844"/>
        <dbReference type="ChEBI" id="CHEBI:78442"/>
        <dbReference type="ChEBI" id="CHEBI:78530"/>
        <dbReference type="ChEBI" id="CHEBI:456215"/>
        <dbReference type="EC" id="6.1.1.10"/>
    </reaction>
</comment>
<evidence type="ECO:0000256" key="1">
    <source>
        <dbReference type="ARBA" id="ARBA00003314"/>
    </source>
</evidence>
<keyword evidence="6 8" id="KW-0030">Aminoacyl-tRNA synthetase</keyword>
<dbReference type="InterPro" id="IPR023457">
    <property type="entry name" value="Met-tRNA_synth_2"/>
</dbReference>
<protein>
    <recommendedName>
        <fullName evidence="8">Methionine--tRNA ligase</fullName>
        <ecNumber evidence="8">6.1.1.10</ecNumber>
    </recommendedName>
    <alternativeName>
        <fullName evidence="8">Methionyl-tRNA synthetase</fullName>
        <shortName evidence="8">MetRS</shortName>
    </alternativeName>
</protein>
<dbReference type="InterPro" id="IPR041872">
    <property type="entry name" value="Anticodon_Met"/>
</dbReference>
<feature type="region of interest" description="Disordered" evidence="9">
    <location>
        <begin position="499"/>
        <end position="557"/>
    </location>
</feature>
<comment type="caution">
    <text evidence="8">Lacks conserved residue(s) required for the propagation of feature annotation.</text>
</comment>
<dbReference type="GO" id="GO:0006431">
    <property type="term" value="P:methionyl-tRNA aminoacylation"/>
    <property type="evidence" value="ECO:0007669"/>
    <property type="project" value="UniProtKB-UniRule"/>
</dbReference>
<feature type="domain" description="Methionyl/Leucyl tRNA synthetase" evidence="10">
    <location>
        <begin position="15"/>
        <end position="374"/>
    </location>
</feature>
<dbReference type="InterPro" id="IPR014758">
    <property type="entry name" value="Met-tRNA_synth"/>
</dbReference>
<keyword evidence="2 8" id="KW-0436">Ligase</keyword>
<dbReference type="SUPFAM" id="SSF52374">
    <property type="entry name" value="Nucleotidylyl transferase"/>
    <property type="match status" value="1"/>
</dbReference>
<keyword evidence="8" id="KW-0963">Cytoplasm</keyword>
<feature type="short sequence motif" description="'HIGH' region" evidence="8">
    <location>
        <begin position="21"/>
        <end position="31"/>
    </location>
</feature>
<name>A0A4Y6U7D1_9PROT</name>
<organism evidence="12 13">
    <name type="scientific">Formicincola oecophyllae</name>
    <dbReference type="NCBI Taxonomy" id="2558361"/>
    <lineage>
        <taxon>Bacteria</taxon>
        <taxon>Pseudomonadati</taxon>
        <taxon>Pseudomonadota</taxon>
        <taxon>Alphaproteobacteria</taxon>
        <taxon>Acetobacterales</taxon>
        <taxon>Acetobacteraceae</taxon>
        <taxon>Formicincola</taxon>
    </lineage>
</organism>
<dbReference type="SUPFAM" id="SSF47323">
    <property type="entry name" value="Anticodon-binding domain of a subclass of class I aminoacyl-tRNA synthetases"/>
    <property type="match status" value="1"/>
</dbReference>
<dbReference type="PANTHER" id="PTHR43326:SF1">
    <property type="entry name" value="METHIONINE--TRNA LIGASE, MITOCHONDRIAL"/>
    <property type="match status" value="1"/>
</dbReference>
<evidence type="ECO:0000259" key="10">
    <source>
        <dbReference type="Pfam" id="PF09334"/>
    </source>
</evidence>
<proteinExistence type="inferred from homology"/>
<dbReference type="EC" id="6.1.1.10" evidence="8"/>
<dbReference type="CDD" id="cd00814">
    <property type="entry name" value="MetRS_core"/>
    <property type="match status" value="1"/>
</dbReference>
<keyword evidence="3 8" id="KW-0547">Nucleotide-binding</keyword>
<evidence type="ECO:0000256" key="7">
    <source>
        <dbReference type="ARBA" id="ARBA00047364"/>
    </source>
</evidence>
<evidence type="ECO:0000256" key="4">
    <source>
        <dbReference type="ARBA" id="ARBA00022840"/>
    </source>
</evidence>
<evidence type="ECO:0000256" key="8">
    <source>
        <dbReference type="HAMAP-Rule" id="MF_01228"/>
    </source>
</evidence>
<dbReference type="PANTHER" id="PTHR43326">
    <property type="entry name" value="METHIONYL-TRNA SYNTHETASE"/>
    <property type="match status" value="1"/>
</dbReference>
<dbReference type="Pfam" id="PF09334">
    <property type="entry name" value="tRNA-synt_1g"/>
    <property type="match status" value="1"/>
</dbReference>
<reference evidence="12 13" key="1">
    <citation type="submission" date="2019-03" db="EMBL/GenBank/DDBJ databases">
        <title>The complete genome sequence of Swingsia_sp. F3b2 LMG30590(T).</title>
        <authorList>
            <person name="Chua K.-O."/>
            <person name="Chan K.-G."/>
            <person name="See-Too W.-S."/>
        </authorList>
    </citation>
    <scope>NUCLEOTIDE SEQUENCE [LARGE SCALE GENOMIC DNA]</scope>
    <source>
        <strain evidence="12 13">F3b2</strain>
    </source>
</reference>
<comment type="subcellular location">
    <subcellularLocation>
        <location evidence="8">Cytoplasm</location>
    </subcellularLocation>
</comment>
<comment type="similarity">
    <text evidence="8">Belongs to the class-I aminoacyl-tRNA synthetase family. MetG type 2B subfamily.</text>
</comment>
<evidence type="ECO:0000256" key="3">
    <source>
        <dbReference type="ARBA" id="ARBA00022741"/>
    </source>
</evidence>